<dbReference type="Proteomes" id="UP000250235">
    <property type="component" value="Unassembled WGS sequence"/>
</dbReference>
<keyword evidence="1" id="KW-0863">Zinc-finger</keyword>
<evidence type="ECO:0000313" key="3">
    <source>
        <dbReference type="EMBL" id="KZV37918.1"/>
    </source>
</evidence>
<protein>
    <submittedName>
        <fullName evidence="3">Zinc finger protein 5</fullName>
    </submittedName>
</protein>
<dbReference type="InterPro" id="IPR013087">
    <property type="entry name" value="Znf_C2H2_type"/>
</dbReference>
<dbReference type="AlphaFoldDB" id="A0A2Z7BW91"/>
<accession>A0A2Z7BW91</accession>
<dbReference type="GO" id="GO:0008270">
    <property type="term" value="F:zinc ion binding"/>
    <property type="evidence" value="ECO:0007669"/>
    <property type="project" value="UniProtKB-KW"/>
</dbReference>
<reference evidence="3 4" key="1">
    <citation type="journal article" date="2015" name="Proc. Natl. Acad. Sci. U.S.A.">
        <title>The resurrection genome of Boea hygrometrica: A blueprint for survival of dehydration.</title>
        <authorList>
            <person name="Xiao L."/>
            <person name="Yang G."/>
            <person name="Zhang L."/>
            <person name="Yang X."/>
            <person name="Zhao S."/>
            <person name="Ji Z."/>
            <person name="Zhou Q."/>
            <person name="Hu M."/>
            <person name="Wang Y."/>
            <person name="Chen M."/>
            <person name="Xu Y."/>
            <person name="Jin H."/>
            <person name="Xiao X."/>
            <person name="Hu G."/>
            <person name="Bao F."/>
            <person name="Hu Y."/>
            <person name="Wan P."/>
            <person name="Li L."/>
            <person name="Deng X."/>
            <person name="Kuang T."/>
            <person name="Xiang C."/>
            <person name="Zhu J.K."/>
            <person name="Oliver M.J."/>
            <person name="He Y."/>
        </authorList>
    </citation>
    <scope>NUCLEOTIDE SEQUENCE [LARGE SCALE GENOMIC DNA]</scope>
    <source>
        <strain evidence="4">cv. XS01</strain>
    </source>
</reference>
<evidence type="ECO:0000313" key="4">
    <source>
        <dbReference type="Proteomes" id="UP000250235"/>
    </source>
</evidence>
<dbReference type="GO" id="GO:0010090">
    <property type="term" value="P:trichome morphogenesis"/>
    <property type="evidence" value="ECO:0007669"/>
    <property type="project" value="InterPro"/>
</dbReference>
<dbReference type="PANTHER" id="PTHR46353">
    <property type="entry name" value="ZINC FINGER PROTEIN 5"/>
    <property type="match status" value="1"/>
</dbReference>
<dbReference type="PROSITE" id="PS00028">
    <property type="entry name" value="ZINC_FINGER_C2H2_1"/>
    <property type="match status" value="1"/>
</dbReference>
<keyword evidence="4" id="KW-1185">Reference proteome</keyword>
<dbReference type="InterPro" id="IPR036236">
    <property type="entry name" value="Znf_C2H2_sf"/>
</dbReference>
<dbReference type="InterPro" id="IPR044299">
    <property type="entry name" value="GIS3/ZFP5/ZFP6"/>
</dbReference>
<sequence>MAKKRRDGDGLVCCDREEIMKLTQMVKSWEFTCSFCFKKFASAQAMGGHQNAHRGERLEERRLFVRDPIGYRKRAYVRALKALNPDSPDIVIQASPNPNTLNLHAATKMVKHELSNVSFEPKIRTCGHTPKPLPFPSEVGNGDNNNMKTLMNFLPPKELSLAESVGIHAGEAGEKDKARCIQLGNGFSIEKPDLTLKL</sequence>
<proteinExistence type="predicted"/>
<organism evidence="3 4">
    <name type="scientific">Dorcoceras hygrometricum</name>
    <dbReference type="NCBI Taxonomy" id="472368"/>
    <lineage>
        <taxon>Eukaryota</taxon>
        <taxon>Viridiplantae</taxon>
        <taxon>Streptophyta</taxon>
        <taxon>Embryophyta</taxon>
        <taxon>Tracheophyta</taxon>
        <taxon>Spermatophyta</taxon>
        <taxon>Magnoliopsida</taxon>
        <taxon>eudicotyledons</taxon>
        <taxon>Gunneridae</taxon>
        <taxon>Pentapetalae</taxon>
        <taxon>asterids</taxon>
        <taxon>lamiids</taxon>
        <taxon>Lamiales</taxon>
        <taxon>Gesneriaceae</taxon>
        <taxon>Didymocarpoideae</taxon>
        <taxon>Trichosporeae</taxon>
        <taxon>Loxocarpinae</taxon>
        <taxon>Dorcoceras</taxon>
    </lineage>
</organism>
<dbReference type="OrthoDB" id="837291at2759"/>
<evidence type="ECO:0000259" key="2">
    <source>
        <dbReference type="PROSITE" id="PS50157"/>
    </source>
</evidence>
<name>A0A2Z7BW91_9LAMI</name>
<dbReference type="SUPFAM" id="SSF57667">
    <property type="entry name" value="beta-beta-alpha zinc fingers"/>
    <property type="match status" value="1"/>
</dbReference>
<keyword evidence="1" id="KW-0862">Zinc</keyword>
<evidence type="ECO:0000256" key="1">
    <source>
        <dbReference type="PROSITE-ProRule" id="PRU00042"/>
    </source>
</evidence>
<dbReference type="PROSITE" id="PS50157">
    <property type="entry name" value="ZINC_FINGER_C2H2_2"/>
    <property type="match status" value="1"/>
</dbReference>
<gene>
    <name evidence="3" type="ORF">F511_12200</name>
</gene>
<dbReference type="EMBL" id="KV002472">
    <property type="protein sequence ID" value="KZV37918.1"/>
    <property type="molecule type" value="Genomic_DNA"/>
</dbReference>
<dbReference type="PANTHER" id="PTHR46353:SF23">
    <property type="entry name" value="C2H2 ZINC FINGER-CONTAINING PROTEIN-RELATED"/>
    <property type="match status" value="1"/>
</dbReference>
<keyword evidence="1" id="KW-0479">Metal-binding</keyword>
<feature type="domain" description="C2H2-type" evidence="2">
    <location>
        <begin position="31"/>
        <end position="58"/>
    </location>
</feature>